<keyword evidence="1" id="KW-0812">Transmembrane</keyword>
<gene>
    <name evidence="2" type="ORF">HMPREF3195_00977</name>
</gene>
<organism evidence="2 3">
    <name type="scientific">Peptostreptococcus anaerobius</name>
    <dbReference type="NCBI Taxonomy" id="1261"/>
    <lineage>
        <taxon>Bacteria</taxon>
        <taxon>Bacillati</taxon>
        <taxon>Bacillota</taxon>
        <taxon>Clostridia</taxon>
        <taxon>Peptostreptococcales</taxon>
        <taxon>Peptostreptococcaceae</taxon>
        <taxon>Peptostreptococcus</taxon>
    </lineage>
</organism>
<reference evidence="2 3" key="1">
    <citation type="submission" date="2016-02" db="EMBL/GenBank/DDBJ databases">
        <authorList>
            <person name="Wen L."/>
            <person name="He K."/>
            <person name="Yang H."/>
        </authorList>
    </citation>
    <scope>NUCLEOTIDE SEQUENCE [LARGE SCALE GENOMIC DNA]</scope>
    <source>
        <strain evidence="2 3">MJR8628A</strain>
    </source>
</reference>
<feature type="transmembrane region" description="Helical" evidence="1">
    <location>
        <begin position="18"/>
        <end position="43"/>
    </location>
</feature>
<evidence type="ECO:0000313" key="3">
    <source>
        <dbReference type="Proteomes" id="UP000070326"/>
    </source>
</evidence>
<proteinExistence type="predicted"/>
<evidence type="ECO:0000313" key="2">
    <source>
        <dbReference type="EMBL" id="KXI12891.1"/>
    </source>
</evidence>
<dbReference type="AlphaFoldDB" id="A0A135YU68"/>
<comment type="caution">
    <text evidence="2">The sequence shown here is derived from an EMBL/GenBank/DDBJ whole genome shotgun (WGS) entry which is preliminary data.</text>
</comment>
<accession>A0A135YU68</accession>
<dbReference type="PATRIC" id="fig|1261.3.peg.257"/>
<sequence length="50" mass="5880">MHNDINTRKNILKKYSKIAISICTLSCIFYKNFCAIISISQYMETTIFKK</sequence>
<dbReference type="Proteomes" id="UP000070326">
    <property type="component" value="Unassembled WGS sequence"/>
</dbReference>
<name>A0A135YU68_9FIRM</name>
<keyword evidence="1" id="KW-0472">Membrane</keyword>
<evidence type="ECO:0000256" key="1">
    <source>
        <dbReference type="SAM" id="Phobius"/>
    </source>
</evidence>
<protein>
    <submittedName>
        <fullName evidence="2">Uncharacterized protein</fullName>
    </submittedName>
</protein>
<dbReference type="STRING" id="1261.HMPREF3195_00977"/>
<keyword evidence="1" id="KW-1133">Transmembrane helix</keyword>
<dbReference type="EMBL" id="LSQZ01000037">
    <property type="protein sequence ID" value="KXI12891.1"/>
    <property type="molecule type" value="Genomic_DNA"/>
</dbReference>